<dbReference type="PANTHER" id="PTHR10954:SF18">
    <property type="entry name" value="RIBONUCLEASE HII"/>
    <property type="match status" value="1"/>
</dbReference>
<protein>
    <recommendedName>
        <fullName evidence="7 14">Ribonuclease HII</fullName>
        <shortName evidence="14">RNase HII</shortName>
        <ecNumber evidence="6 14">3.1.26.4</ecNumber>
    </recommendedName>
</protein>
<keyword evidence="19" id="KW-1185">Reference proteome</keyword>
<dbReference type="PANTHER" id="PTHR10954">
    <property type="entry name" value="RIBONUCLEASE H2 SUBUNIT A"/>
    <property type="match status" value="1"/>
</dbReference>
<name>A0A841LDT1_9SPHN</name>
<keyword evidence="9 14" id="KW-0540">Nuclease</keyword>
<evidence type="ECO:0000313" key="18">
    <source>
        <dbReference type="EMBL" id="MBB6229183.1"/>
    </source>
</evidence>
<evidence type="ECO:0000256" key="5">
    <source>
        <dbReference type="ARBA" id="ARBA00007383"/>
    </source>
</evidence>
<evidence type="ECO:0000256" key="14">
    <source>
        <dbReference type="HAMAP-Rule" id="MF_00052"/>
    </source>
</evidence>
<dbReference type="InterPro" id="IPR022898">
    <property type="entry name" value="RNase_HII"/>
</dbReference>
<dbReference type="GO" id="GO:0004523">
    <property type="term" value="F:RNA-DNA hybrid ribonuclease activity"/>
    <property type="evidence" value="ECO:0007669"/>
    <property type="project" value="UniProtKB-UniRule"/>
</dbReference>
<gene>
    <name evidence="14" type="primary">rnhB</name>
    <name evidence="18" type="ORF">FHS79_003384</name>
</gene>
<feature type="binding site" evidence="14 15">
    <location>
        <position position="100"/>
    </location>
    <ligand>
        <name>a divalent metal cation</name>
        <dbReference type="ChEBI" id="CHEBI:60240"/>
    </ligand>
</feature>
<feature type="binding site" evidence="14 15">
    <location>
        <position position="6"/>
    </location>
    <ligand>
        <name>a divalent metal cation</name>
        <dbReference type="ChEBI" id="CHEBI:60240"/>
    </ligand>
</feature>
<accession>A0A841LDT1</accession>
<evidence type="ECO:0000256" key="4">
    <source>
        <dbReference type="ARBA" id="ARBA00004496"/>
    </source>
</evidence>
<comment type="caution">
    <text evidence="18">The sequence shown here is derived from an EMBL/GenBank/DDBJ whole genome shotgun (WGS) entry which is preliminary data.</text>
</comment>
<comment type="similarity">
    <text evidence="5 14 16">Belongs to the RNase HII family.</text>
</comment>
<dbReference type="GO" id="GO:0043137">
    <property type="term" value="P:DNA replication, removal of RNA primer"/>
    <property type="evidence" value="ECO:0007669"/>
    <property type="project" value="TreeGrafter"/>
</dbReference>
<proteinExistence type="inferred from homology"/>
<evidence type="ECO:0000256" key="10">
    <source>
        <dbReference type="ARBA" id="ARBA00022723"/>
    </source>
</evidence>
<dbReference type="RefSeq" id="WP_184202684.1">
    <property type="nucleotide sequence ID" value="NZ_BMOX01000145.1"/>
</dbReference>
<evidence type="ECO:0000256" key="7">
    <source>
        <dbReference type="ARBA" id="ARBA00019179"/>
    </source>
</evidence>
<evidence type="ECO:0000256" key="1">
    <source>
        <dbReference type="ARBA" id="ARBA00000077"/>
    </source>
</evidence>
<dbReference type="GO" id="GO:0030145">
    <property type="term" value="F:manganese ion binding"/>
    <property type="evidence" value="ECO:0007669"/>
    <property type="project" value="UniProtKB-UniRule"/>
</dbReference>
<evidence type="ECO:0000256" key="3">
    <source>
        <dbReference type="ARBA" id="ARBA00004065"/>
    </source>
</evidence>
<feature type="domain" description="RNase H type-2" evidence="17">
    <location>
        <begin position="1"/>
        <end position="189"/>
    </location>
</feature>
<organism evidence="18 19">
    <name type="scientific">Polymorphobacter multimanifer</name>
    <dbReference type="NCBI Taxonomy" id="1070431"/>
    <lineage>
        <taxon>Bacteria</taxon>
        <taxon>Pseudomonadati</taxon>
        <taxon>Pseudomonadota</taxon>
        <taxon>Alphaproteobacteria</taxon>
        <taxon>Sphingomonadales</taxon>
        <taxon>Sphingosinicellaceae</taxon>
        <taxon>Polymorphobacter</taxon>
    </lineage>
</organism>
<dbReference type="CDD" id="cd07182">
    <property type="entry name" value="RNase_HII_bacteria_HII_like"/>
    <property type="match status" value="1"/>
</dbReference>
<dbReference type="InterPro" id="IPR001352">
    <property type="entry name" value="RNase_HII/HIII"/>
</dbReference>
<dbReference type="Proteomes" id="UP000538147">
    <property type="component" value="Unassembled WGS sequence"/>
</dbReference>
<dbReference type="EC" id="3.1.26.4" evidence="6 14"/>
<comment type="subcellular location">
    <subcellularLocation>
        <location evidence="4 14">Cytoplasm</location>
    </subcellularLocation>
</comment>
<reference evidence="18 19" key="1">
    <citation type="submission" date="2020-08" db="EMBL/GenBank/DDBJ databases">
        <title>Genomic Encyclopedia of Type Strains, Phase IV (KMG-IV): sequencing the most valuable type-strain genomes for metagenomic binning, comparative biology and taxonomic classification.</title>
        <authorList>
            <person name="Goeker M."/>
        </authorList>
    </citation>
    <scope>NUCLEOTIDE SEQUENCE [LARGE SCALE GENOMIC DNA]</scope>
    <source>
        <strain evidence="18 19">DSM 102189</strain>
    </source>
</reference>
<dbReference type="PROSITE" id="PS51975">
    <property type="entry name" value="RNASE_H_2"/>
    <property type="match status" value="1"/>
</dbReference>
<feature type="binding site" evidence="14 15">
    <location>
        <position position="7"/>
    </location>
    <ligand>
        <name>a divalent metal cation</name>
        <dbReference type="ChEBI" id="CHEBI:60240"/>
    </ligand>
</feature>
<dbReference type="Gene3D" id="3.30.420.10">
    <property type="entry name" value="Ribonuclease H-like superfamily/Ribonuclease H"/>
    <property type="match status" value="1"/>
</dbReference>
<dbReference type="Pfam" id="PF01351">
    <property type="entry name" value="RNase_HII"/>
    <property type="match status" value="1"/>
</dbReference>
<keyword evidence="8 14" id="KW-0963">Cytoplasm</keyword>
<evidence type="ECO:0000256" key="9">
    <source>
        <dbReference type="ARBA" id="ARBA00022722"/>
    </source>
</evidence>
<evidence type="ECO:0000256" key="12">
    <source>
        <dbReference type="ARBA" id="ARBA00022801"/>
    </source>
</evidence>
<dbReference type="SUPFAM" id="SSF53098">
    <property type="entry name" value="Ribonuclease H-like"/>
    <property type="match status" value="1"/>
</dbReference>
<dbReference type="EMBL" id="JACIIV010000034">
    <property type="protein sequence ID" value="MBB6229183.1"/>
    <property type="molecule type" value="Genomic_DNA"/>
</dbReference>
<dbReference type="GO" id="GO:0032299">
    <property type="term" value="C:ribonuclease H2 complex"/>
    <property type="evidence" value="ECO:0007669"/>
    <property type="project" value="TreeGrafter"/>
</dbReference>
<comment type="cofactor">
    <cofactor evidence="14 15">
        <name>Mn(2+)</name>
        <dbReference type="ChEBI" id="CHEBI:29035"/>
    </cofactor>
    <cofactor evidence="14 15">
        <name>Mg(2+)</name>
        <dbReference type="ChEBI" id="CHEBI:18420"/>
    </cofactor>
    <text evidence="14 15">Manganese or magnesium. Binds 1 divalent metal ion per monomer in the absence of substrate. May bind a second metal ion after substrate binding.</text>
</comment>
<keyword evidence="10 14" id="KW-0479">Metal-binding</keyword>
<evidence type="ECO:0000256" key="8">
    <source>
        <dbReference type="ARBA" id="ARBA00022490"/>
    </source>
</evidence>
<comment type="catalytic activity">
    <reaction evidence="1 14 15 16">
        <text>Endonucleolytic cleavage to 5'-phosphomonoester.</text>
        <dbReference type="EC" id="3.1.26.4"/>
    </reaction>
</comment>
<evidence type="ECO:0000256" key="13">
    <source>
        <dbReference type="ARBA" id="ARBA00023211"/>
    </source>
</evidence>
<dbReference type="InterPro" id="IPR036397">
    <property type="entry name" value="RNaseH_sf"/>
</dbReference>
<dbReference type="InterPro" id="IPR012337">
    <property type="entry name" value="RNaseH-like_sf"/>
</dbReference>
<dbReference type="GO" id="GO:0006298">
    <property type="term" value="P:mismatch repair"/>
    <property type="evidence" value="ECO:0007669"/>
    <property type="project" value="TreeGrafter"/>
</dbReference>
<dbReference type="HAMAP" id="MF_00052_B">
    <property type="entry name" value="RNase_HII_B"/>
    <property type="match status" value="1"/>
</dbReference>
<keyword evidence="13 14" id="KW-0464">Manganese</keyword>
<evidence type="ECO:0000256" key="11">
    <source>
        <dbReference type="ARBA" id="ARBA00022759"/>
    </source>
</evidence>
<sequence length="189" mass="19650">MIIGVDEAGRGPWAGPVVAAAVMLPARGVAGVGDSKAISAKRREGLAGDIRGCSEVGVGQASVEEIDRLNIYWATMLAMERAVADLLAKCGGEPELILVDGNRLPKWRWKAQAIVGGDALVPAIGAASIIAKTVRDAIMAGLDGECGGYGWCRNQGYGTAEHAAALARLGVTAHHRRSFAPVRARLQAV</sequence>
<evidence type="ECO:0000256" key="15">
    <source>
        <dbReference type="PROSITE-ProRule" id="PRU01319"/>
    </source>
</evidence>
<keyword evidence="11 14" id="KW-0255">Endonuclease</keyword>
<evidence type="ECO:0000259" key="17">
    <source>
        <dbReference type="PROSITE" id="PS51975"/>
    </source>
</evidence>
<evidence type="ECO:0000313" key="19">
    <source>
        <dbReference type="Proteomes" id="UP000538147"/>
    </source>
</evidence>
<keyword evidence="12 14" id="KW-0378">Hydrolase</keyword>
<dbReference type="GO" id="GO:0003723">
    <property type="term" value="F:RNA binding"/>
    <property type="evidence" value="ECO:0007669"/>
    <property type="project" value="UniProtKB-UniRule"/>
</dbReference>
<comment type="cofactor">
    <cofactor evidence="2">
        <name>Mg(2+)</name>
        <dbReference type="ChEBI" id="CHEBI:18420"/>
    </cofactor>
</comment>
<comment type="function">
    <text evidence="3 14 16">Endonuclease that specifically degrades the RNA of RNA-DNA hybrids.</text>
</comment>
<dbReference type="NCBIfam" id="NF000595">
    <property type="entry name" value="PRK00015.1-3"/>
    <property type="match status" value="1"/>
</dbReference>
<evidence type="ECO:0000256" key="6">
    <source>
        <dbReference type="ARBA" id="ARBA00012180"/>
    </source>
</evidence>
<evidence type="ECO:0000256" key="2">
    <source>
        <dbReference type="ARBA" id="ARBA00001946"/>
    </source>
</evidence>
<dbReference type="GO" id="GO:0005737">
    <property type="term" value="C:cytoplasm"/>
    <property type="evidence" value="ECO:0007669"/>
    <property type="project" value="UniProtKB-SubCell"/>
</dbReference>
<evidence type="ECO:0000256" key="16">
    <source>
        <dbReference type="RuleBase" id="RU003515"/>
    </source>
</evidence>
<dbReference type="AlphaFoldDB" id="A0A841LDT1"/>
<dbReference type="InterPro" id="IPR024567">
    <property type="entry name" value="RNase_HII/HIII_dom"/>
</dbReference>